<proteinExistence type="predicted"/>
<organism evidence="2 3">
    <name type="scientific">Candidatus Methylobacter oryzae</name>
    <dbReference type="NCBI Taxonomy" id="2497749"/>
    <lineage>
        <taxon>Bacteria</taxon>
        <taxon>Pseudomonadati</taxon>
        <taxon>Pseudomonadota</taxon>
        <taxon>Gammaproteobacteria</taxon>
        <taxon>Methylococcales</taxon>
        <taxon>Methylococcaceae</taxon>
        <taxon>Methylobacter</taxon>
    </lineage>
</organism>
<gene>
    <name evidence="2" type="ORF">EKO24_006950</name>
</gene>
<dbReference type="EMBL" id="RYFG02000063">
    <property type="protein sequence ID" value="TRW98940.1"/>
    <property type="molecule type" value="Genomic_DNA"/>
</dbReference>
<evidence type="ECO:0000313" key="3">
    <source>
        <dbReference type="Proteomes" id="UP000733744"/>
    </source>
</evidence>
<keyword evidence="3" id="KW-1185">Reference proteome</keyword>
<sequence>MDTIDTASGLAHEAIDKIADAARKALGGKDEPLSDAERQMLNDVRDYIHNNPIASVGIGVAAGFVLSRLLINR</sequence>
<dbReference type="Proteomes" id="UP000733744">
    <property type="component" value="Unassembled WGS sequence"/>
</dbReference>
<reference evidence="2 3" key="1">
    <citation type="journal article" date="2019" name="Antonie Van Leeuwenhoek">
        <title>Description of 'Ca. Methylobacter oryzae' KRF1, a novel species from the environmentally important Methylobacter clade 2.</title>
        <authorList>
            <person name="Khatri K."/>
            <person name="Mohite J.A."/>
            <person name="Pandit P.S."/>
            <person name="Bahulikar R."/>
            <person name="Rahalkar M.C."/>
        </authorList>
    </citation>
    <scope>NUCLEOTIDE SEQUENCE [LARGE SCALE GENOMIC DNA]</scope>
    <source>
        <strain evidence="2 3">KRF1</strain>
    </source>
</reference>
<comment type="caution">
    <text evidence="2">The sequence shown here is derived from an EMBL/GenBank/DDBJ whole genome shotgun (WGS) entry which is preliminary data.</text>
</comment>
<name>A0ABY3CCL9_9GAMM</name>
<protein>
    <submittedName>
        <fullName evidence="2">DUF883 domain-containing protein</fullName>
    </submittedName>
</protein>
<keyword evidence="1" id="KW-1133">Transmembrane helix</keyword>
<evidence type="ECO:0000256" key="1">
    <source>
        <dbReference type="SAM" id="Phobius"/>
    </source>
</evidence>
<dbReference type="RefSeq" id="WP_127030679.1">
    <property type="nucleotide sequence ID" value="NZ_RYFG02000063.1"/>
</dbReference>
<evidence type="ECO:0000313" key="2">
    <source>
        <dbReference type="EMBL" id="TRW98940.1"/>
    </source>
</evidence>
<keyword evidence="1" id="KW-0812">Transmembrane</keyword>
<feature type="transmembrane region" description="Helical" evidence="1">
    <location>
        <begin position="53"/>
        <end position="71"/>
    </location>
</feature>
<accession>A0ABY3CCL9</accession>
<keyword evidence="1" id="KW-0472">Membrane</keyword>